<proteinExistence type="predicted"/>
<dbReference type="Proteomes" id="UP001732700">
    <property type="component" value="Chromosome 7C"/>
</dbReference>
<evidence type="ECO:0000313" key="2">
    <source>
        <dbReference type="Proteomes" id="UP001732700"/>
    </source>
</evidence>
<organism evidence="1 2">
    <name type="scientific">Avena sativa</name>
    <name type="common">Oat</name>
    <dbReference type="NCBI Taxonomy" id="4498"/>
    <lineage>
        <taxon>Eukaryota</taxon>
        <taxon>Viridiplantae</taxon>
        <taxon>Streptophyta</taxon>
        <taxon>Embryophyta</taxon>
        <taxon>Tracheophyta</taxon>
        <taxon>Spermatophyta</taxon>
        <taxon>Magnoliopsida</taxon>
        <taxon>Liliopsida</taxon>
        <taxon>Poales</taxon>
        <taxon>Poaceae</taxon>
        <taxon>BOP clade</taxon>
        <taxon>Pooideae</taxon>
        <taxon>Poodae</taxon>
        <taxon>Poeae</taxon>
        <taxon>Poeae Chloroplast Group 1 (Aveneae type)</taxon>
        <taxon>Aveninae</taxon>
        <taxon>Avena</taxon>
    </lineage>
</organism>
<reference evidence="1" key="1">
    <citation type="submission" date="2021-05" db="EMBL/GenBank/DDBJ databases">
        <authorList>
            <person name="Scholz U."/>
            <person name="Mascher M."/>
            <person name="Fiebig A."/>
        </authorList>
    </citation>
    <scope>NUCLEOTIDE SEQUENCE [LARGE SCALE GENOMIC DNA]</scope>
</reference>
<dbReference type="EnsemblPlants" id="AVESA.00010b.r2.7CG0695880.1">
    <property type="protein sequence ID" value="AVESA.00010b.r2.7CG0695880.1.CDS.1"/>
    <property type="gene ID" value="AVESA.00010b.r2.7CG0695880"/>
</dbReference>
<accession>A0ACD6A3M8</accession>
<reference evidence="1" key="2">
    <citation type="submission" date="2025-09" db="UniProtKB">
        <authorList>
            <consortium name="EnsemblPlants"/>
        </authorList>
    </citation>
    <scope>IDENTIFICATION</scope>
</reference>
<sequence>MSELSPHSTQVKLKGSRTQQALAPKAIMATKNSNVISTNGTAASHDALPSLLAAARPFLRGDLAAVHPELPSLVSVLVSAGAGECYHKHGTFLDHLVDVYRILRLWGAPDAVSRCGLYHSSYSNSYVNLAIFEPDVSRARVRAIIGDAAERLVHLFCVVPRHALMHDDLHLRYTDAELRDHLAASEASLVNAARGEYARSDAWRVKLRSVVPEEGVVKPHIRTGEPVALSRRVLAVFVLMTVADFSDQYTDYQDKLFGNEDGRLEFAGDNWAALWPGTGKPGLWMCAMSRLTAIYRLIAIDERLRRMEEGTVDKEDNDDAGLELSIPPVFDWCRKVLDPDEQIAARELYWEAICSDVKGGDWTEIESMLRRSIEKNPFVGEPCLVLAQVLLNAGGRWDEATAAAEEGLRLVLEWGSSWDKRMSWEGWVSWGRVMWDKAMDKEWPRSAWGIINLGLVKQLQQN</sequence>
<keyword evidence="2" id="KW-1185">Reference proteome</keyword>
<name>A0ACD6A3M8_AVESA</name>
<evidence type="ECO:0000313" key="1">
    <source>
        <dbReference type="EnsemblPlants" id="AVESA.00010b.r2.7CG0695880.1.CDS.1"/>
    </source>
</evidence>
<protein>
    <submittedName>
        <fullName evidence="1">Uncharacterized protein</fullName>
    </submittedName>
</protein>